<dbReference type="KEGG" id="tbk:HF295_05025"/>
<dbReference type="PANTHER" id="PTHR11241">
    <property type="entry name" value="DEOXYURIDINE 5'-TRIPHOSPHATE NUCLEOTIDOHYDROLASE"/>
    <property type="match status" value="1"/>
</dbReference>
<dbReference type="GO" id="GO:0046081">
    <property type="term" value="P:dUTP catabolic process"/>
    <property type="evidence" value="ECO:0007669"/>
    <property type="project" value="InterPro"/>
</dbReference>
<dbReference type="Pfam" id="PF00692">
    <property type="entry name" value="dUTPase"/>
    <property type="match status" value="1"/>
</dbReference>
<keyword evidence="3 7" id="KW-0378">Hydrolase</keyword>
<dbReference type="InterPro" id="IPR008181">
    <property type="entry name" value="dUTPase"/>
</dbReference>
<dbReference type="GO" id="GO:0006226">
    <property type="term" value="P:dUMP biosynthetic process"/>
    <property type="evidence" value="ECO:0007669"/>
    <property type="project" value="InterPro"/>
</dbReference>
<evidence type="ECO:0000256" key="5">
    <source>
        <dbReference type="ARBA" id="ARBA00047686"/>
    </source>
</evidence>
<sequence>MVRRRGFEIVEKYKNQDLILPERKTKGSAGYDIASRTDMIIKAKEVAFVPTGIKAYMESDEVLQIYPRSSLGFKKHLLKVNSVGIIDSDYYNNPDNEGEISLILYNFGDQDVHIKKNERIAQGVFMKYLKADNDNTLLKRLGGFGSTDK</sequence>
<dbReference type="Gene3D" id="2.70.40.10">
    <property type="match status" value="1"/>
</dbReference>
<reference evidence="7 8" key="1">
    <citation type="submission" date="2020-04" db="EMBL/GenBank/DDBJ databases">
        <authorList>
            <person name="Zheng R.K."/>
            <person name="Sun C.M."/>
        </authorList>
    </citation>
    <scope>NUCLEOTIDE SEQUENCE [LARGE SCALE GENOMIC DNA]</scope>
    <source>
        <strain evidence="8">zrk29</strain>
    </source>
</reference>
<dbReference type="CDD" id="cd07557">
    <property type="entry name" value="trimeric_dUTPase"/>
    <property type="match status" value="1"/>
</dbReference>
<dbReference type="NCBIfam" id="TIGR00576">
    <property type="entry name" value="dut"/>
    <property type="match status" value="1"/>
</dbReference>
<evidence type="ECO:0000256" key="2">
    <source>
        <dbReference type="ARBA" id="ARBA00012379"/>
    </source>
</evidence>
<name>A0A7L6N7M6_9MOLU</name>
<evidence type="ECO:0000313" key="8">
    <source>
        <dbReference type="Proteomes" id="UP000512167"/>
    </source>
</evidence>
<gene>
    <name evidence="7" type="primary">dut</name>
    <name evidence="7" type="ORF">HF295_05025</name>
</gene>
<evidence type="ECO:0000256" key="3">
    <source>
        <dbReference type="ARBA" id="ARBA00022801"/>
    </source>
</evidence>
<protein>
    <recommendedName>
        <fullName evidence="2">dUTP diphosphatase</fullName>
        <ecNumber evidence="2">3.6.1.23</ecNumber>
    </recommendedName>
</protein>
<dbReference type="InterPro" id="IPR029054">
    <property type="entry name" value="dUTPase-like"/>
</dbReference>
<comment type="similarity">
    <text evidence="1">Belongs to the dUTPase family.</text>
</comment>
<dbReference type="EC" id="3.6.1.23" evidence="2"/>
<organism evidence="7 8">
    <name type="scientific">Hujiaoplasma nucleasis</name>
    <dbReference type="NCBI Taxonomy" id="2725268"/>
    <lineage>
        <taxon>Bacteria</taxon>
        <taxon>Bacillati</taxon>
        <taxon>Mycoplasmatota</taxon>
        <taxon>Mollicutes</taxon>
        <taxon>Candidatus Izemoplasmatales</taxon>
        <taxon>Hujiaoplasmataceae</taxon>
        <taxon>Hujiaoplasma</taxon>
    </lineage>
</organism>
<evidence type="ECO:0000256" key="1">
    <source>
        <dbReference type="ARBA" id="ARBA00006581"/>
    </source>
</evidence>
<keyword evidence="4" id="KW-0546">Nucleotide metabolism</keyword>
<comment type="catalytic activity">
    <reaction evidence="5">
        <text>dUTP + H2O = dUMP + diphosphate + H(+)</text>
        <dbReference type="Rhea" id="RHEA:10248"/>
        <dbReference type="ChEBI" id="CHEBI:15377"/>
        <dbReference type="ChEBI" id="CHEBI:15378"/>
        <dbReference type="ChEBI" id="CHEBI:33019"/>
        <dbReference type="ChEBI" id="CHEBI:61555"/>
        <dbReference type="ChEBI" id="CHEBI:246422"/>
        <dbReference type="EC" id="3.6.1.23"/>
    </reaction>
</comment>
<dbReference type="PANTHER" id="PTHR11241:SF0">
    <property type="entry name" value="DEOXYURIDINE 5'-TRIPHOSPHATE NUCLEOTIDOHYDROLASE"/>
    <property type="match status" value="1"/>
</dbReference>
<dbReference type="GO" id="GO:0004170">
    <property type="term" value="F:dUTP diphosphatase activity"/>
    <property type="evidence" value="ECO:0007669"/>
    <property type="project" value="UniProtKB-EC"/>
</dbReference>
<keyword evidence="8" id="KW-1185">Reference proteome</keyword>
<evidence type="ECO:0000259" key="6">
    <source>
        <dbReference type="Pfam" id="PF00692"/>
    </source>
</evidence>
<dbReference type="InterPro" id="IPR033704">
    <property type="entry name" value="dUTPase_trimeric"/>
</dbReference>
<evidence type="ECO:0000313" key="7">
    <source>
        <dbReference type="EMBL" id="QLY40975.1"/>
    </source>
</evidence>
<proteinExistence type="inferred from homology"/>
<dbReference type="InterPro" id="IPR036157">
    <property type="entry name" value="dUTPase-like_sf"/>
</dbReference>
<dbReference type="SUPFAM" id="SSF51283">
    <property type="entry name" value="dUTPase-like"/>
    <property type="match status" value="1"/>
</dbReference>
<accession>A0A7L6N7M6</accession>
<dbReference type="EMBL" id="CP051151">
    <property type="protein sequence ID" value="QLY40975.1"/>
    <property type="molecule type" value="Genomic_DNA"/>
</dbReference>
<evidence type="ECO:0000256" key="4">
    <source>
        <dbReference type="ARBA" id="ARBA00023080"/>
    </source>
</evidence>
<dbReference type="AlphaFoldDB" id="A0A7L6N7M6"/>
<feature type="domain" description="dUTPase-like" evidence="6">
    <location>
        <begin position="19"/>
        <end position="132"/>
    </location>
</feature>
<dbReference type="GO" id="GO:0000287">
    <property type="term" value="F:magnesium ion binding"/>
    <property type="evidence" value="ECO:0007669"/>
    <property type="project" value="InterPro"/>
</dbReference>
<dbReference type="Proteomes" id="UP000512167">
    <property type="component" value="Chromosome"/>
</dbReference>